<comment type="subunit">
    <text evidence="2">Interacts transiently with the RNA polymerase catalytic core formed by RpoA, RpoB, RpoC and RpoZ (2 alpha, 1 beta, 1 beta' and 1 omega subunit) to form the RNA polymerase holoenzyme that can initiate transcription.</text>
</comment>
<keyword evidence="6 7" id="KW-0804">Transcription</keyword>
<evidence type="ECO:0000256" key="2">
    <source>
        <dbReference type="ARBA" id="ARBA00011344"/>
    </source>
</evidence>
<dbReference type="InterPro" id="IPR036388">
    <property type="entry name" value="WH-like_DNA-bd_sf"/>
</dbReference>
<dbReference type="InterPro" id="IPR000838">
    <property type="entry name" value="RNA_pol_sigma70_ECF_CS"/>
</dbReference>
<dbReference type="InterPro" id="IPR013325">
    <property type="entry name" value="RNA_pol_sigma_r2"/>
</dbReference>
<dbReference type="PROSITE" id="PS01063">
    <property type="entry name" value="SIGMA70_ECF"/>
    <property type="match status" value="1"/>
</dbReference>
<dbReference type="SUPFAM" id="SSF88659">
    <property type="entry name" value="Sigma3 and sigma4 domains of RNA polymerase sigma factors"/>
    <property type="match status" value="1"/>
</dbReference>
<evidence type="ECO:0000259" key="10">
    <source>
        <dbReference type="Pfam" id="PF08281"/>
    </source>
</evidence>
<keyword evidence="12" id="KW-1185">Reference proteome</keyword>
<dbReference type="InterPro" id="IPR014284">
    <property type="entry name" value="RNA_pol_sigma-70_dom"/>
</dbReference>
<accession>A0A1H6DUG5</accession>
<dbReference type="SUPFAM" id="SSF54427">
    <property type="entry name" value="NTF2-like"/>
    <property type="match status" value="1"/>
</dbReference>
<gene>
    <name evidence="11" type="ORF">SAMN05216223_119178</name>
</gene>
<dbReference type="Pfam" id="PF04542">
    <property type="entry name" value="Sigma70_r2"/>
    <property type="match status" value="1"/>
</dbReference>
<dbReference type="SUPFAM" id="SSF88946">
    <property type="entry name" value="Sigma2 domain of RNA polymerase sigma factors"/>
    <property type="match status" value="1"/>
</dbReference>
<evidence type="ECO:0000256" key="4">
    <source>
        <dbReference type="ARBA" id="ARBA00023082"/>
    </source>
</evidence>
<sequence length="367" mass="40235">MAMTSRDVGDAVPAPVTDADRGAGPPLDQDAAVLARARAGDGEAFRQLTDPYRRELQVHCYRMLGSLQDAEDLLQETLLSAWRGLSGFEGRSSVRTWLYRIATNRCLNALRAGTRHPRLLEPIPLERPLPEPTARASEPVWMEPYPDVLLAGLPDHAPGPEARYETREAVSLAFLVALQHLPPRQRAVLVLRDVLGYRAAEVAAMMVTTENAVHSALSRARAALASRERLAADRESAPLPDSWRERQVVADFARAFESGDVDAVLALLTDDAWLTMPPLALEYQGLAAIGNFLGTIAFRGRRSYALVPTRANGQPAFGIYLRLPGNPFLHAHGVLLMTLEGDRVSAITRFMDGGLLPLFGLPRSLRE</sequence>
<dbReference type="Proteomes" id="UP000236754">
    <property type="component" value="Unassembled WGS sequence"/>
</dbReference>
<keyword evidence="5 7" id="KW-0238">DNA-binding</keyword>
<comment type="similarity">
    <text evidence="1 7">Belongs to the sigma-70 factor family. ECF subfamily.</text>
</comment>
<dbReference type="NCBIfam" id="NF006089">
    <property type="entry name" value="PRK08241.1"/>
    <property type="match status" value="1"/>
</dbReference>
<feature type="domain" description="RNA polymerase sigma factor 70 region 4 type 2" evidence="10">
    <location>
        <begin position="173"/>
        <end position="224"/>
    </location>
</feature>
<dbReference type="InterPro" id="IPR032710">
    <property type="entry name" value="NTF2-like_dom_sf"/>
</dbReference>
<evidence type="ECO:0000313" key="11">
    <source>
        <dbReference type="EMBL" id="SEG88931.1"/>
    </source>
</evidence>
<dbReference type="GO" id="GO:0006950">
    <property type="term" value="P:response to stress"/>
    <property type="evidence" value="ECO:0007669"/>
    <property type="project" value="UniProtKB-ARBA"/>
</dbReference>
<feature type="region of interest" description="Disordered" evidence="8">
    <location>
        <begin position="1"/>
        <end position="27"/>
    </location>
</feature>
<feature type="domain" description="RNA polymerase sigma-70 region 2" evidence="9">
    <location>
        <begin position="51"/>
        <end position="115"/>
    </location>
</feature>
<evidence type="ECO:0000256" key="7">
    <source>
        <dbReference type="RuleBase" id="RU000716"/>
    </source>
</evidence>
<dbReference type="NCBIfam" id="TIGR02960">
    <property type="entry name" value="SigX5"/>
    <property type="match status" value="1"/>
</dbReference>
<evidence type="ECO:0000256" key="8">
    <source>
        <dbReference type="SAM" id="MobiDB-lite"/>
    </source>
</evidence>
<dbReference type="NCBIfam" id="TIGR02937">
    <property type="entry name" value="sigma70-ECF"/>
    <property type="match status" value="1"/>
</dbReference>
<organism evidence="11 12">
    <name type="scientific">Actinacidiphila yanglinensis</name>
    <dbReference type="NCBI Taxonomy" id="310779"/>
    <lineage>
        <taxon>Bacteria</taxon>
        <taxon>Bacillati</taxon>
        <taxon>Actinomycetota</taxon>
        <taxon>Actinomycetes</taxon>
        <taxon>Kitasatosporales</taxon>
        <taxon>Streptomycetaceae</taxon>
        <taxon>Actinacidiphila</taxon>
    </lineage>
</organism>
<name>A0A1H6DUG5_9ACTN</name>
<dbReference type="Gene3D" id="1.10.1740.10">
    <property type="match status" value="1"/>
</dbReference>
<dbReference type="PANTHER" id="PTHR43133">
    <property type="entry name" value="RNA POLYMERASE ECF-TYPE SIGMA FACTO"/>
    <property type="match status" value="1"/>
</dbReference>
<dbReference type="Pfam" id="PF08281">
    <property type="entry name" value="Sigma70_r4_2"/>
    <property type="match status" value="1"/>
</dbReference>
<evidence type="ECO:0000313" key="12">
    <source>
        <dbReference type="Proteomes" id="UP000236754"/>
    </source>
</evidence>
<dbReference type="InterPro" id="IPR039425">
    <property type="entry name" value="RNA_pol_sigma-70-like"/>
</dbReference>
<dbReference type="GO" id="GO:0006352">
    <property type="term" value="P:DNA-templated transcription initiation"/>
    <property type="evidence" value="ECO:0007669"/>
    <property type="project" value="InterPro"/>
</dbReference>
<dbReference type="GO" id="GO:0003677">
    <property type="term" value="F:DNA binding"/>
    <property type="evidence" value="ECO:0007669"/>
    <property type="project" value="UniProtKB-KW"/>
</dbReference>
<reference evidence="11 12" key="1">
    <citation type="submission" date="2016-10" db="EMBL/GenBank/DDBJ databases">
        <authorList>
            <person name="de Groot N.N."/>
        </authorList>
    </citation>
    <scope>NUCLEOTIDE SEQUENCE [LARGE SCALE GENOMIC DNA]</scope>
    <source>
        <strain evidence="11 12">CGMCC 4.2023</strain>
    </source>
</reference>
<protein>
    <recommendedName>
        <fullName evidence="7">RNA polymerase sigma factor</fullName>
    </recommendedName>
</protein>
<dbReference type="Gene3D" id="3.10.450.50">
    <property type="match status" value="1"/>
</dbReference>
<dbReference type="InterPro" id="IPR014305">
    <property type="entry name" value="RNA_pol_sigma-G_actinobac"/>
</dbReference>
<evidence type="ECO:0000259" key="9">
    <source>
        <dbReference type="Pfam" id="PF04542"/>
    </source>
</evidence>
<keyword evidence="4 7" id="KW-0731">Sigma factor</keyword>
<dbReference type="PANTHER" id="PTHR43133:SF65">
    <property type="entry name" value="ECF RNA POLYMERASE SIGMA FACTOR SIGG"/>
    <property type="match status" value="1"/>
</dbReference>
<evidence type="ECO:0000256" key="1">
    <source>
        <dbReference type="ARBA" id="ARBA00010641"/>
    </source>
</evidence>
<dbReference type="InterPro" id="IPR007627">
    <property type="entry name" value="RNA_pol_sigma70_r2"/>
</dbReference>
<dbReference type="InterPro" id="IPR013249">
    <property type="entry name" value="RNA_pol_sigma70_r4_t2"/>
</dbReference>
<keyword evidence="3 7" id="KW-0805">Transcription regulation</keyword>
<evidence type="ECO:0000256" key="3">
    <source>
        <dbReference type="ARBA" id="ARBA00023015"/>
    </source>
</evidence>
<dbReference type="EMBL" id="FNVU01000019">
    <property type="protein sequence ID" value="SEG88931.1"/>
    <property type="molecule type" value="Genomic_DNA"/>
</dbReference>
<dbReference type="RefSeq" id="WP_235032502.1">
    <property type="nucleotide sequence ID" value="NZ_FNVU01000019.1"/>
</dbReference>
<evidence type="ECO:0000256" key="6">
    <source>
        <dbReference type="ARBA" id="ARBA00023163"/>
    </source>
</evidence>
<dbReference type="AlphaFoldDB" id="A0A1H6DUG5"/>
<evidence type="ECO:0000256" key="5">
    <source>
        <dbReference type="ARBA" id="ARBA00023125"/>
    </source>
</evidence>
<dbReference type="Gene3D" id="1.10.10.10">
    <property type="entry name" value="Winged helix-like DNA-binding domain superfamily/Winged helix DNA-binding domain"/>
    <property type="match status" value="1"/>
</dbReference>
<proteinExistence type="inferred from homology"/>
<dbReference type="InterPro" id="IPR013324">
    <property type="entry name" value="RNA_pol_sigma_r3/r4-like"/>
</dbReference>
<dbReference type="GO" id="GO:0016987">
    <property type="term" value="F:sigma factor activity"/>
    <property type="evidence" value="ECO:0007669"/>
    <property type="project" value="UniProtKB-KW"/>
</dbReference>